<feature type="domain" description="Aminopeptidase N-like N-terminal" evidence="14">
    <location>
        <begin position="17"/>
        <end position="218"/>
    </location>
</feature>
<dbReference type="InterPro" id="IPR014782">
    <property type="entry name" value="Peptidase_M1_dom"/>
</dbReference>
<dbReference type="EC" id="3.4.11.-" evidence="11"/>
<comment type="similarity">
    <text evidence="1 11">Belongs to the peptidase M1 family.</text>
</comment>
<evidence type="ECO:0000256" key="2">
    <source>
        <dbReference type="ARBA" id="ARBA00022438"/>
    </source>
</evidence>
<name>K0KQ99_WICCF</name>
<keyword evidence="16" id="KW-1185">Reference proteome</keyword>
<feature type="domain" description="ERAP1-like C-terminal" evidence="13">
    <location>
        <begin position="550"/>
        <end position="865"/>
    </location>
</feature>
<dbReference type="Gene3D" id="2.60.40.1910">
    <property type="match status" value="1"/>
</dbReference>
<evidence type="ECO:0000256" key="1">
    <source>
        <dbReference type="ARBA" id="ARBA00010136"/>
    </source>
</evidence>
<keyword evidence="6 9" id="KW-0862">Zinc</keyword>
<dbReference type="InterPro" id="IPR027268">
    <property type="entry name" value="Peptidase_M4/M1_CTD_sf"/>
</dbReference>
<dbReference type="InterPro" id="IPR050344">
    <property type="entry name" value="Peptidase_M1_aminopeptidases"/>
</dbReference>
<dbReference type="Gene3D" id="2.60.40.1730">
    <property type="entry name" value="tricorn interacting facor f3 domain"/>
    <property type="match status" value="1"/>
</dbReference>
<dbReference type="GO" id="GO:0043171">
    <property type="term" value="P:peptide catabolic process"/>
    <property type="evidence" value="ECO:0007669"/>
    <property type="project" value="TreeGrafter"/>
</dbReference>
<dbReference type="EMBL" id="CAIF01000185">
    <property type="protein sequence ID" value="CCH45221.1"/>
    <property type="molecule type" value="Genomic_DNA"/>
</dbReference>
<feature type="active site" description="Proton acceptor" evidence="8">
    <location>
        <position position="331"/>
    </location>
</feature>
<keyword evidence="3 11" id="KW-0645">Protease</keyword>
<evidence type="ECO:0000256" key="3">
    <source>
        <dbReference type="ARBA" id="ARBA00022670"/>
    </source>
</evidence>
<evidence type="ECO:0000256" key="7">
    <source>
        <dbReference type="ARBA" id="ARBA00023049"/>
    </source>
</evidence>
<dbReference type="eggNOG" id="KOG1046">
    <property type="taxonomic scope" value="Eukaryota"/>
</dbReference>
<evidence type="ECO:0000256" key="4">
    <source>
        <dbReference type="ARBA" id="ARBA00022723"/>
    </source>
</evidence>
<dbReference type="GO" id="GO:0016020">
    <property type="term" value="C:membrane"/>
    <property type="evidence" value="ECO:0007669"/>
    <property type="project" value="TreeGrafter"/>
</dbReference>
<comment type="caution">
    <text evidence="15">The sequence shown here is derived from an EMBL/GenBank/DDBJ whole genome shotgun (WGS) entry which is preliminary data.</text>
</comment>
<dbReference type="Pfam" id="PF11838">
    <property type="entry name" value="ERAP1_C"/>
    <property type="match status" value="1"/>
</dbReference>
<dbReference type="InterPro" id="IPR001930">
    <property type="entry name" value="Peptidase_M1"/>
</dbReference>
<dbReference type="InterPro" id="IPR042097">
    <property type="entry name" value="Aminopeptidase_N-like_N_sf"/>
</dbReference>
<dbReference type="InterPro" id="IPR034016">
    <property type="entry name" value="M1_APN-typ"/>
</dbReference>
<dbReference type="GO" id="GO:0070006">
    <property type="term" value="F:metalloaminopeptidase activity"/>
    <property type="evidence" value="ECO:0007669"/>
    <property type="project" value="TreeGrafter"/>
</dbReference>
<dbReference type="SUPFAM" id="SSF63737">
    <property type="entry name" value="Leukotriene A4 hydrolase N-terminal domain"/>
    <property type="match status" value="1"/>
</dbReference>
<dbReference type="GO" id="GO:0042277">
    <property type="term" value="F:peptide binding"/>
    <property type="evidence" value="ECO:0007669"/>
    <property type="project" value="TreeGrafter"/>
</dbReference>
<keyword evidence="2 11" id="KW-0031">Aminopeptidase</keyword>
<evidence type="ECO:0000256" key="11">
    <source>
        <dbReference type="RuleBase" id="RU364040"/>
    </source>
</evidence>
<evidence type="ECO:0000256" key="6">
    <source>
        <dbReference type="ARBA" id="ARBA00022833"/>
    </source>
</evidence>
<dbReference type="InterPro" id="IPR045357">
    <property type="entry name" value="Aminopeptidase_N-like_N"/>
</dbReference>
<dbReference type="PANTHER" id="PTHR11533:SF171">
    <property type="entry name" value="AMINOPEPTIDASE"/>
    <property type="match status" value="1"/>
</dbReference>
<evidence type="ECO:0000259" key="14">
    <source>
        <dbReference type="Pfam" id="PF17900"/>
    </source>
</evidence>
<dbReference type="Pfam" id="PF17900">
    <property type="entry name" value="Peptidase_M1_N"/>
    <property type="match status" value="1"/>
</dbReference>
<evidence type="ECO:0000256" key="9">
    <source>
        <dbReference type="PIRSR" id="PIRSR634016-3"/>
    </source>
</evidence>
<dbReference type="InterPro" id="IPR024571">
    <property type="entry name" value="ERAP1-like_C_dom"/>
</dbReference>
<dbReference type="CDD" id="cd09601">
    <property type="entry name" value="M1_APN-Q_like"/>
    <property type="match status" value="1"/>
</dbReference>
<dbReference type="PANTHER" id="PTHR11533">
    <property type="entry name" value="PROTEASE M1 ZINC METALLOPROTEASE"/>
    <property type="match status" value="1"/>
</dbReference>
<dbReference type="PRINTS" id="PR00756">
    <property type="entry name" value="ALADIPTASE"/>
</dbReference>
<dbReference type="AlphaFoldDB" id="K0KQ99"/>
<dbReference type="FunFam" id="2.60.40.1730:FF:000002">
    <property type="entry name" value="Aminopeptidase"/>
    <property type="match status" value="1"/>
</dbReference>
<evidence type="ECO:0000259" key="13">
    <source>
        <dbReference type="Pfam" id="PF11838"/>
    </source>
</evidence>
<proteinExistence type="inferred from homology"/>
<dbReference type="STRING" id="1206466.K0KQ99"/>
<evidence type="ECO:0000313" key="16">
    <source>
        <dbReference type="Proteomes" id="UP000009328"/>
    </source>
</evidence>
<dbReference type="GO" id="GO:0008270">
    <property type="term" value="F:zinc ion binding"/>
    <property type="evidence" value="ECO:0007669"/>
    <property type="project" value="UniProtKB-UniRule"/>
</dbReference>
<keyword evidence="7 11" id="KW-0482">Metalloprotease</keyword>
<keyword evidence="4 9" id="KW-0479">Metal-binding</keyword>
<dbReference type="Pfam" id="PF01433">
    <property type="entry name" value="Peptidase_M1"/>
    <property type="match status" value="1"/>
</dbReference>
<reference evidence="15 16" key="1">
    <citation type="journal article" date="2012" name="Eukaryot. Cell">
        <title>Draft genome sequence of Wickerhamomyces ciferrii NRRL Y-1031 F-60-10.</title>
        <authorList>
            <person name="Schneider J."/>
            <person name="Andrea H."/>
            <person name="Blom J."/>
            <person name="Jaenicke S."/>
            <person name="Ruckert C."/>
            <person name="Schorsch C."/>
            <person name="Szczepanowski R."/>
            <person name="Farwick M."/>
            <person name="Goesmann A."/>
            <person name="Puhler A."/>
            <person name="Schaffer S."/>
            <person name="Tauch A."/>
            <person name="Kohler T."/>
            <person name="Brinkrolf K."/>
        </authorList>
    </citation>
    <scope>NUCLEOTIDE SEQUENCE [LARGE SCALE GENOMIC DNA]</scope>
    <source>
        <strain evidence="16">ATCC 14091 / BCRC 22168 / CBS 111 / JCM 3599 / NBRC 0793 / NRRL Y-1031 F-60-10</strain>
    </source>
</reference>
<comment type="cofactor">
    <cofactor evidence="9 11">
        <name>Zn(2+)</name>
        <dbReference type="ChEBI" id="CHEBI:29105"/>
    </cofactor>
    <text evidence="9 11">Binds 1 zinc ion per subunit.</text>
</comment>
<feature type="domain" description="Peptidase M1 membrane alanine aminopeptidase" evidence="12">
    <location>
        <begin position="258"/>
        <end position="475"/>
    </location>
</feature>
<evidence type="ECO:0000256" key="10">
    <source>
        <dbReference type="PIRSR" id="PIRSR634016-4"/>
    </source>
</evidence>
<feature type="binding site" evidence="9">
    <location>
        <position position="330"/>
    </location>
    <ligand>
        <name>Zn(2+)</name>
        <dbReference type="ChEBI" id="CHEBI:29105"/>
        <note>catalytic</note>
    </ligand>
</feature>
<dbReference type="MEROPS" id="M01.A25"/>
<feature type="site" description="Transition state stabilizer" evidence="10">
    <location>
        <position position="416"/>
    </location>
</feature>
<dbReference type="Gene3D" id="1.10.390.10">
    <property type="entry name" value="Neutral Protease Domain 2"/>
    <property type="match status" value="1"/>
</dbReference>
<protein>
    <recommendedName>
        <fullName evidence="11">Aminopeptidase</fullName>
        <ecNumber evidence="11">3.4.11.-</ecNumber>
    </recommendedName>
</protein>
<gene>
    <name evidence="15" type="ORF">BN7_4802</name>
</gene>
<evidence type="ECO:0000256" key="8">
    <source>
        <dbReference type="PIRSR" id="PIRSR634016-1"/>
    </source>
</evidence>
<dbReference type="InParanoid" id="K0KQ99"/>
<accession>K0KQ99</accession>
<evidence type="ECO:0000259" key="12">
    <source>
        <dbReference type="Pfam" id="PF01433"/>
    </source>
</evidence>
<dbReference type="GO" id="GO:0005737">
    <property type="term" value="C:cytoplasm"/>
    <property type="evidence" value="ECO:0007669"/>
    <property type="project" value="TreeGrafter"/>
</dbReference>
<dbReference type="HOGENOM" id="CLU_003705_0_1_1"/>
<keyword evidence="5 11" id="KW-0378">Hydrolase</keyword>
<dbReference type="Gene3D" id="1.25.50.20">
    <property type="match status" value="1"/>
</dbReference>
<sequence>MCAATEIKRDVLPTHVKPVHYDLDVSNINVNNNSFDGKVKIELDVKEDTNEIVLNVNDLQIKSAELAYSVTKTESIVQITETIVDNKAQIATFKLSETLRAGPASKAFLTILYSGPLRHDMNSFYKSSYTDKNGKEQLILSTQFEATEARGAFPCFDEPNLKATFTFSITVAEDYTALSNTPVASSKVLDDGKKKGAIEASGLKLVQFQKTPIMSTYLLAWVIGKLDYVESFTERSYSGKKIPIRVYTAEGESAKGKFALQVATKVVDYFSEVFDIDYYLPKLDMVAIPAFSSNAMENTALVTFRETALLFDEESSDSKYKEKVAYVVSHELAHQWFGNLVTMDWWDELWLNEGFATWVGYLAVDKLYPEWETFATFTSNSLQTALDLDALRGSHPIEVPIKSASDIDQVFDAISYLKGASIIRQLAATLGTDVLLKGVSNYLKTHQYGNATTKDLWKAIGEASGVDVVSIADPWIRKIGFPYVDVQVDLTKKSIQVTQNRFLSTGDVQEEENQTNWWIPLNAYNGKTVAKDLSITSKSETIENVSIEPFLKLNKDTVGFFRVKYDDATFNNIINNLDKLSNTDKVGIISDTTVLSVAGIYSTSKALDLFKAFKGETDYAVWLQLLSSLKTLRSAWYEQPQEVQNGLKKLTHEIVEPAVLSLGFEAAKNESFLTTQLRIELLSAGVSAGVPQVIEELQKLFTNLKEGKDIDPSLRRIVISSVISAPDATEEDFDFVYGLISTSKSTDASEVILNALGTVTNPVLIQKALSLILNPEIPIMNISFVSIPLTNNTKARLQFWTYLKENFEAITERLKVNRMVHDRFYKFTLGKYASDEIHDEIKEFFSDKDTHDYHRSLDQVLDGIKTNSSWVSRDKEVVADWLKSNNYI</sequence>
<feature type="binding site" evidence="9">
    <location>
        <position position="334"/>
    </location>
    <ligand>
        <name>Zn(2+)</name>
        <dbReference type="ChEBI" id="CHEBI:29105"/>
        <note>catalytic</note>
    </ligand>
</feature>
<feature type="binding site" evidence="9">
    <location>
        <position position="353"/>
    </location>
    <ligand>
        <name>Zn(2+)</name>
        <dbReference type="ChEBI" id="CHEBI:29105"/>
        <note>catalytic</note>
    </ligand>
</feature>
<dbReference type="GO" id="GO:0006508">
    <property type="term" value="P:proteolysis"/>
    <property type="evidence" value="ECO:0007669"/>
    <property type="project" value="UniProtKB-KW"/>
</dbReference>
<evidence type="ECO:0000313" key="15">
    <source>
        <dbReference type="EMBL" id="CCH45221.1"/>
    </source>
</evidence>
<evidence type="ECO:0000256" key="5">
    <source>
        <dbReference type="ARBA" id="ARBA00022801"/>
    </source>
</evidence>
<dbReference type="Proteomes" id="UP000009328">
    <property type="component" value="Unassembled WGS sequence"/>
</dbReference>
<dbReference type="SUPFAM" id="SSF55486">
    <property type="entry name" value="Metalloproteases ('zincins'), catalytic domain"/>
    <property type="match status" value="1"/>
</dbReference>
<dbReference type="FunFam" id="1.10.390.10:FF:000001">
    <property type="entry name" value="Aminopeptidase"/>
    <property type="match status" value="1"/>
</dbReference>
<organism evidence="15 16">
    <name type="scientific">Wickerhamomyces ciferrii (strain ATCC 14091 / BCRC 22168 / CBS 111 / JCM 3599 / NBRC 0793 / NRRL Y-1031 F-60-10)</name>
    <name type="common">Yeast</name>
    <name type="synonym">Pichia ciferrii</name>
    <dbReference type="NCBI Taxonomy" id="1206466"/>
    <lineage>
        <taxon>Eukaryota</taxon>
        <taxon>Fungi</taxon>
        <taxon>Dikarya</taxon>
        <taxon>Ascomycota</taxon>
        <taxon>Saccharomycotina</taxon>
        <taxon>Saccharomycetes</taxon>
        <taxon>Phaffomycetales</taxon>
        <taxon>Wickerhamomycetaceae</taxon>
        <taxon>Wickerhamomyces</taxon>
    </lineage>
</organism>